<dbReference type="Pfam" id="PF06169">
    <property type="entry name" value="DUF982"/>
    <property type="match status" value="1"/>
</dbReference>
<dbReference type="Gene3D" id="6.10.250.730">
    <property type="match status" value="1"/>
</dbReference>
<protein>
    <submittedName>
        <fullName evidence="1">DUF982 domain-containing protein</fullName>
    </submittedName>
</protein>
<comment type="caution">
    <text evidence="1">The sequence shown here is derived from an EMBL/GenBank/DDBJ whole genome shotgun (WGS) entry which is preliminary data.</text>
</comment>
<dbReference type="Proteomes" id="UP001597373">
    <property type="component" value="Unassembled WGS sequence"/>
</dbReference>
<dbReference type="EMBL" id="JBHUIR010000029">
    <property type="protein sequence ID" value="MFD2259905.1"/>
    <property type="molecule type" value="Genomic_DNA"/>
</dbReference>
<evidence type="ECO:0000313" key="1">
    <source>
        <dbReference type="EMBL" id="MFD2259905.1"/>
    </source>
</evidence>
<name>A0ABW5DHB6_9HYPH</name>
<evidence type="ECO:0000313" key="2">
    <source>
        <dbReference type="Proteomes" id="UP001597373"/>
    </source>
</evidence>
<sequence>MTELDFPRPVRVVAGLGQVRVIGTVREAFDYLPHEVAPPGDEALEAVLDACRGAIRRECSTDEAHDVFVAYARRRNILVDEELETLPGTADGARFPA</sequence>
<organism evidence="1 2">
    <name type="scientific">Chelativorans composti</name>
    <dbReference type="NCBI Taxonomy" id="768533"/>
    <lineage>
        <taxon>Bacteria</taxon>
        <taxon>Pseudomonadati</taxon>
        <taxon>Pseudomonadota</taxon>
        <taxon>Alphaproteobacteria</taxon>
        <taxon>Hyphomicrobiales</taxon>
        <taxon>Phyllobacteriaceae</taxon>
        <taxon>Chelativorans</taxon>
    </lineage>
</organism>
<gene>
    <name evidence="1" type="ORF">ACFSMZ_09030</name>
</gene>
<dbReference type="RefSeq" id="WP_345097651.1">
    <property type="nucleotide sequence ID" value="NZ_BAABGS010000008.1"/>
</dbReference>
<reference evidence="2" key="1">
    <citation type="journal article" date="2019" name="Int. J. Syst. Evol. Microbiol.">
        <title>The Global Catalogue of Microorganisms (GCM) 10K type strain sequencing project: providing services to taxonomists for standard genome sequencing and annotation.</title>
        <authorList>
            <consortium name="The Broad Institute Genomics Platform"/>
            <consortium name="The Broad Institute Genome Sequencing Center for Infectious Disease"/>
            <person name="Wu L."/>
            <person name="Ma J."/>
        </authorList>
    </citation>
    <scope>NUCLEOTIDE SEQUENCE [LARGE SCALE GENOMIC DNA]</scope>
    <source>
        <strain evidence="2">KCTC 23707</strain>
    </source>
</reference>
<keyword evidence="2" id="KW-1185">Reference proteome</keyword>
<proteinExistence type="predicted"/>
<accession>A0ABW5DHB6</accession>
<dbReference type="InterPro" id="IPR010385">
    <property type="entry name" value="DUF982"/>
</dbReference>